<evidence type="ECO:0000259" key="2">
    <source>
        <dbReference type="PROSITE" id="PS50894"/>
    </source>
</evidence>
<dbReference type="InterPro" id="IPR036641">
    <property type="entry name" value="HPT_dom_sf"/>
</dbReference>
<dbReference type="SUPFAM" id="SSF47226">
    <property type="entry name" value="Histidine-containing phosphotransfer domain, HPT domain"/>
    <property type="match status" value="1"/>
</dbReference>
<dbReference type="InterPro" id="IPR008207">
    <property type="entry name" value="Sig_transdc_His_kin_Hpt_dom"/>
</dbReference>
<dbReference type="EMBL" id="BMWX01000001">
    <property type="protein sequence ID" value="GGZ13762.1"/>
    <property type="molecule type" value="Genomic_DNA"/>
</dbReference>
<dbReference type="AlphaFoldDB" id="A0A918UI57"/>
<evidence type="ECO:0000256" key="1">
    <source>
        <dbReference type="PROSITE-ProRule" id="PRU00110"/>
    </source>
</evidence>
<reference evidence="3" key="1">
    <citation type="journal article" date="2014" name="Int. J. Syst. Evol. Microbiol.">
        <title>Complete genome sequence of Corynebacterium casei LMG S-19264T (=DSM 44701T), isolated from a smear-ripened cheese.</title>
        <authorList>
            <consortium name="US DOE Joint Genome Institute (JGI-PGF)"/>
            <person name="Walter F."/>
            <person name="Albersmeier A."/>
            <person name="Kalinowski J."/>
            <person name="Ruckert C."/>
        </authorList>
    </citation>
    <scope>NUCLEOTIDE SEQUENCE</scope>
    <source>
        <strain evidence="3">KCTC 12368</strain>
    </source>
</reference>
<sequence>MKKLNFKKLDEISSGNEEFKRKMVVLFKTTSLDALEALQQALAKEDLYEMARIAHRMKPSVVALDLKEMQNDITFLEREGINLDQARQSVESIRLEIYDTILAIDALEWQ</sequence>
<name>A0A918UI57_9BACT</name>
<dbReference type="PROSITE" id="PS50894">
    <property type="entry name" value="HPT"/>
    <property type="match status" value="1"/>
</dbReference>
<dbReference type="Pfam" id="PF01627">
    <property type="entry name" value="Hpt"/>
    <property type="match status" value="1"/>
</dbReference>
<organism evidence="3 4">
    <name type="scientific">Echinicola pacifica</name>
    <dbReference type="NCBI Taxonomy" id="346377"/>
    <lineage>
        <taxon>Bacteria</taxon>
        <taxon>Pseudomonadati</taxon>
        <taxon>Bacteroidota</taxon>
        <taxon>Cytophagia</taxon>
        <taxon>Cytophagales</taxon>
        <taxon>Cyclobacteriaceae</taxon>
        <taxon>Echinicola</taxon>
    </lineage>
</organism>
<protein>
    <recommendedName>
        <fullName evidence="2">HPt domain-containing protein</fullName>
    </recommendedName>
</protein>
<dbReference type="Proteomes" id="UP000619457">
    <property type="component" value="Unassembled WGS sequence"/>
</dbReference>
<dbReference type="RefSeq" id="WP_018474990.1">
    <property type="nucleotide sequence ID" value="NZ_BMWX01000001.1"/>
</dbReference>
<reference evidence="3" key="2">
    <citation type="submission" date="2020-09" db="EMBL/GenBank/DDBJ databases">
        <authorList>
            <person name="Sun Q."/>
            <person name="Kim S."/>
        </authorList>
    </citation>
    <scope>NUCLEOTIDE SEQUENCE</scope>
    <source>
        <strain evidence="3">KCTC 12368</strain>
    </source>
</reference>
<feature type="domain" description="HPt" evidence="2">
    <location>
        <begin position="16"/>
        <end position="110"/>
    </location>
</feature>
<gene>
    <name evidence="3" type="ORF">GCM10007049_01970</name>
</gene>
<keyword evidence="4" id="KW-1185">Reference proteome</keyword>
<dbReference type="GO" id="GO:0004672">
    <property type="term" value="F:protein kinase activity"/>
    <property type="evidence" value="ECO:0007669"/>
    <property type="project" value="UniProtKB-ARBA"/>
</dbReference>
<dbReference type="GO" id="GO:0000160">
    <property type="term" value="P:phosphorelay signal transduction system"/>
    <property type="evidence" value="ECO:0007669"/>
    <property type="project" value="InterPro"/>
</dbReference>
<feature type="modified residue" description="Phosphohistidine" evidence="1">
    <location>
        <position position="55"/>
    </location>
</feature>
<keyword evidence="1" id="KW-0597">Phosphoprotein</keyword>
<accession>A0A918UI57</accession>
<dbReference type="Gene3D" id="1.20.120.160">
    <property type="entry name" value="HPT domain"/>
    <property type="match status" value="1"/>
</dbReference>
<comment type="caution">
    <text evidence="3">The sequence shown here is derived from an EMBL/GenBank/DDBJ whole genome shotgun (WGS) entry which is preliminary data.</text>
</comment>
<evidence type="ECO:0000313" key="4">
    <source>
        <dbReference type="Proteomes" id="UP000619457"/>
    </source>
</evidence>
<evidence type="ECO:0000313" key="3">
    <source>
        <dbReference type="EMBL" id="GGZ13762.1"/>
    </source>
</evidence>
<proteinExistence type="predicted"/>